<evidence type="ECO:0000256" key="2">
    <source>
        <dbReference type="SAM" id="MobiDB-lite"/>
    </source>
</evidence>
<protein>
    <submittedName>
        <fullName evidence="3">Vacuolar-type H+-ATPase subunit I/STV1</fullName>
    </submittedName>
</protein>
<sequence length="152" mass="17977">MRSWIANQKQSLNHQHRKQEKKDTSVTLHLIEQVKKGIQALDDQLSRQYDLLERGVYDEELFLNRSKTIKEKQQELSTQRVELEAKRAREEEQDKIEQTLIPYIESVLDLYESADSAEKKNELLKGILEKVEYERIGDNPVTLRIYPRLIPS</sequence>
<reference evidence="3 4" key="1">
    <citation type="submission" date="2023-07" db="EMBL/GenBank/DDBJ databases">
        <title>Genomic Encyclopedia of Type Strains, Phase IV (KMG-IV): sequencing the most valuable type-strain genomes for metagenomic binning, comparative biology and taxonomic classification.</title>
        <authorList>
            <person name="Goeker M."/>
        </authorList>
    </citation>
    <scope>NUCLEOTIDE SEQUENCE [LARGE SCALE GENOMIC DNA]</scope>
    <source>
        <strain evidence="3 4">DSM 46876</strain>
    </source>
</reference>
<keyword evidence="4" id="KW-1185">Reference proteome</keyword>
<proteinExistence type="predicted"/>
<evidence type="ECO:0000313" key="3">
    <source>
        <dbReference type="EMBL" id="MDQ0417403.1"/>
    </source>
</evidence>
<feature type="compositionally biased region" description="Polar residues" evidence="2">
    <location>
        <begin position="1"/>
        <end position="13"/>
    </location>
</feature>
<comment type="caution">
    <text evidence="3">The sequence shown here is derived from an EMBL/GenBank/DDBJ whole genome shotgun (WGS) entry which is preliminary data.</text>
</comment>
<keyword evidence="1" id="KW-0175">Coiled coil</keyword>
<evidence type="ECO:0000256" key="1">
    <source>
        <dbReference type="SAM" id="Coils"/>
    </source>
</evidence>
<accession>A0AAJ1WSW4</accession>
<dbReference type="Proteomes" id="UP001238450">
    <property type="component" value="Unassembled WGS sequence"/>
</dbReference>
<name>A0AAJ1WSW4_9BACL</name>
<dbReference type="RefSeq" id="WP_307252445.1">
    <property type="nucleotide sequence ID" value="NZ_JAUSUV010000006.1"/>
</dbReference>
<feature type="region of interest" description="Disordered" evidence="2">
    <location>
        <begin position="1"/>
        <end position="24"/>
    </location>
</feature>
<dbReference type="EMBL" id="JAUSUV010000006">
    <property type="protein sequence ID" value="MDQ0417403.1"/>
    <property type="molecule type" value="Genomic_DNA"/>
</dbReference>
<evidence type="ECO:0000313" key="4">
    <source>
        <dbReference type="Proteomes" id="UP001238450"/>
    </source>
</evidence>
<gene>
    <name evidence="3" type="ORF">J2Z48_001576</name>
</gene>
<organism evidence="3 4">
    <name type="scientific">Croceifilum oryzae</name>
    <dbReference type="NCBI Taxonomy" id="1553429"/>
    <lineage>
        <taxon>Bacteria</taxon>
        <taxon>Bacillati</taxon>
        <taxon>Bacillota</taxon>
        <taxon>Bacilli</taxon>
        <taxon>Bacillales</taxon>
        <taxon>Thermoactinomycetaceae</taxon>
        <taxon>Croceifilum</taxon>
    </lineage>
</organism>
<feature type="coiled-coil region" evidence="1">
    <location>
        <begin position="66"/>
        <end position="134"/>
    </location>
</feature>
<dbReference type="AlphaFoldDB" id="A0AAJ1WSW4"/>